<gene>
    <name evidence="5" type="ORF">BCR38DRAFT_495142</name>
</gene>
<dbReference type="AlphaFoldDB" id="A0A1Y2DQH3"/>
<dbReference type="InterPro" id="IPR026928">
    <property type="entry name" value="FAX/IsoI-like"/>
</dbReference>
<evidence type="ECO:0000313" key="6">
    <source>
        <dbReference type="Proteomes" id="UP000193689"/>
    </source>
</evidence>
<dbReference type="PANTHER" id="PTHR12289">
    <property type="entry name" value="METAXIN RELATED"/>
    <property type="match status" value="1"/>
</dbReference>
<feature type="domain" description="Metaxin glutathione S-transferase" evidence="3">
    <location>
        <begin position="214"/>
        <end position="260"/>
    </location>
</feature>
<evidence type="ECO:0000259" key="4">
    <source>
        <dbReference type="Pfam" id="PF17172"/>
    </source>
</evidence>
<dbReference type="InParanoid" id="A0A1Y2DQH3"/>
<keyword evidence="6" id="KW-1185">Reference proteome</keyword>
<dbReference type="SFLD" id="SFLDG01200">
    <property type="entry name" value="SUF1.1"/>
    <property type="match status" value="1"/>
</dbReference>
<evidence type="ECO:0008006" key="7">
    <source>
        <dbReference type="Google" id="ProtNLM"/>
    </source>
</evidence>
<dbReference type="STRING" id="1141098.A0A1Y2DQH3"/>
<dbReference type="InterPro" id="IPR033468">
    <property type="entry name" value="Metaxin_GST"/>
</dbReference>
<evidence type="ECO:0000313" key="5">
    <source>
        <dbReference type="EMBL" id="ORY61542.1"/>
    </source>
</evidence>
<dbReference type="Pfam" id="PF17171">
    <property type="entry name" value="GST_C_6"/>
    <property type="match status" value="1"/>
</dbReference>
<dbReference type="PANTHER" id="PTHR12289:SF41">
    <property type="entry name" value="FAILED AXON CONNECTIONS-RELATED"/>
    <property type="match status" value="1"/>
</dbReference>
<dbReference type="Pfam" id="PF17172">
    <property type="entry name" value="GST_N_4"/>
    <property type="match status" value="1"/>
</dbReference>
<reference evidence="5 6" key="1">
    <citation type="submission" date="2016-07" db="EMBL/GenBank/DDBJ databases">
        <title>Pervasive Adenine N6-methylation of Active Genes in Fungi.</title>
        <authorList>
            <consortium name="DOE Joint Genome Institute"/>
            <person name="Mondo S.J."/>
            <person name="Dannebaum R.O."/>
            <person name="Kuo R.C."/>
            <person name="Labutti K."/>
            <person name="Haridas S."/>
            <person name="Kuo A."/>
            <person name="Salamov A."/>
            <person name="Ahrendt S.R."/>
            <person name="Lipzen A."/>
            <person name="Sullivan W."/>
            <person name="Andreopoulos W.B."/>
            <person name="Clum A."/>
            <person name="Lindquist E."/>
            <person name="Daum C."/>
            <person name="Ramamoorthy G.K."/>
            <person name="Gryganskyi A."/>
            <person name="Culley D."/>
            <person name="Magnuson J.K."/>
            <person name="James T.Y."/>
            <person name="O'Malley M.A."/>
            <person name="Stajich J.E."/>
            <person name="Spatafora J.W."/>
            <person name="Visel A."/>
            <person name="Grigoriev I.V."/>
        </authorList>
    </citation>
    <scope>NUCLEOTIDE SEQUENCE [LARGE SCALE GENOMIC DNA]</scope>
    <source>
        <strain evidence="5 6">CBS 129021</strain>
    </source>
</reference>
<dbReference type="InterPro" id="IPR012336">
    <property type="entry name" value="Thioredoxin-like_fold"/>
</dbReference>
<sequence>MSSATESSNLDIIIYRGWKDHGKHVWSPFVVKLEARLRFAGVKYTTDVSSPKTAPKGKIPYLECWDPLHDPSSRGTTKPRIKLGDSTLIIKTLARWNVVPDINAGLSPAARTQDMALRALLEDKLYFYHTWERWILNYYAMRDHSLWQLPYPVRVVVGIMVHRNIVATLHGQGTGRYTADEIATFRLEIWKGVNDLLVASRAKSSTEDPDKPFWVFGGQGPTEADASLFGFIVSVLLCTASPASQKVVKEFPIIVEYAGRLHDQYFPNYEKWTL</sequence>
<comment type="caution">
    <text evidence="5">The sequence shown here is derived from an EMBL/GenBank/DDBJ whole genome shotgun (WGS) entry which is preliminary data.</text>
</comment>
<dbReference type="Proteomes" id="UP000193689">
    <property type="component" value="Unassembled WGS sequence"/>
</dbReference>
<proteinExistence type="inferred from homology"/>
<comment type="similarity">
    <text evidence="2">Belongs to the GST superfamily.</text>
</comment>
<evidence type="ECO:0000259" key="3">
    <source>
        <dbReference type="Pfam" id="PF17171"/>
    </source>
</evidence>
<dbReference type="GO" id="GO:0005737">
    <property type="term" value="C:cytoplasm"/>
    <property type="evidence" value="ECO:0007669"/>
    <property type="project" value="TreeGrafter"/>
</dbReference>
<dbReference type="InterPro" id="IPR040079">
    <property type="entry name" value="Glutathione_S-Trfase"/>
</dbReference>
<dbReference type="CDD" id="cd03193">
    <property type="entry name" value="GST_C_Metaxin"/>
    <property type="match status" value="1"/>
</dbReference>
<evidence type="ECO:0000256" key="1">
    <source>
        <dbReference type="ARBA" id="ARBA00006475"/>
    </source>
</evidence>
<feature type="domain" description="Thioredoxin-like fold" evidence="4">
    <location>
        <begin position="28"/>
        <end position="137"/>
    </location>
</feature>
<name>A0A1Y2DQH3_9PEZI</name>
<dbReference type="InterPro" id="IPR050931">
    <property type="entry name" value="Mito_Protein_Transport_Metaxin"/>
</dbReference>
<evidence type="ECO:0000256" key="2">
    <source>
        <dbReference type="ARBA" id="ARBA00007409"/>
    </source>
</evidence>
<organism evidence="5 6">
    <name type="scientific">Pseudomassariella vexata</name>
    <dbReference type="NCBI Taxonomy" id="1141098"/>
    <lineage>
        <taxon>Eukaryota</taxon>
        <taxon>Fungi</taxon>
        <taxon>Dikarya</taxon>
        <taxon>Ascomycota</taxon>
        <taxon>Pezizomycotina</taxon>
        <taxon>Sordariomycetes</taxon>
        <taxon>Xylariomycetidae</taxon>
        <taxon>Amphisphaeriales</taxon>
        <taxon>Pseudomassariaceae</taxon>
        <taxon>Pseudomassariella</taxon>
    </lineage>
</organism>
<protein>
    <recommendedName>
        <fullName evidence="7">Thioredoxin-like fold domain-containing protein</fullName>
    </recommendedName>
</protein>
<dbReference type="OrthoDB" id="5809458at2759"/>
<dbReference type="GeneID" id="63780943"/>
<dbReference type="SFLD" id="SFLDG01180">
    <property type="entry name" value="SUF1"/>
    <property type="match status" value="1"/>
</dbReference>
<dbReference type="SFLD" id="SFLDS00019">
    <property type="entry name" value="Glutathione_Transferase_(cytos"/>
    <property type="match status" value="1"/>
</dbReference>
<comment type="similarity">
    <text evidence="1">Belongs to the FAX family.</text>
</comment>
<dbReference type="RefSeq" id="XP_040713619.1">
    <property type="nucleotide sequence ID" value="XM_040864731.1"/>
</dbReference>
<accession>A0A1Y2DQH3</accession>
<dbReference type="EMBL" id="MCFJ01000010">
    <property type="protein sequence ID" value="ORY61542.1"/>
    <property type="molecule type" value="Genomic_DNA"/>
</dbReference>